<comment type="similarity">
    <text evidence="2 8">Belongs to the SYF2 family.</text>
</comment>
<reference evidence="11 12" key="1">
    <citation type="journal article" date="2013" name="BMC Genomics">
        <title>High quality de novo sequencing and assembly of the Saccharomyces arboricolus genome.</title>
        <authorList>
            <person name="Liti G."/>
            <person name="Nguyen Ba A.N."/>
            <person name="Blythe M."/>
            <person name="Mueller C.A."/>
            <person name="Bergstroem A."/>
            <person name="Cubillos F.A."/>
            <person name="Dafhnis-Calas F."/>
            <person name="Khoshraftar S."/>
            <person name="Malla S."/>
            <person name="Mehta N."/>
            <person name="Siow C.C."/>
            <person name="Warringer J."/>
            <person name="Moses A.M."/>
            <person name="Louis E.J."/>
            <person name="Nieduszynski C.A."/>
        </authorList>
    </citation>
    <scope>NUCLEOTIDE SEQUENCE [LARGE SCALE GENOMIC DNA]</scope>
    <source>
        <strain evidence="12">H-6 / AS 2.3317 / CBS 10644</strain>
    </source>
</reference>
<dbReference type="Proteomes" id="UP000006968">
    <property type="component" value="Chromosome VII"/>
</dbReference>
<feature type="region of interest" description="Disordered" evidence="10">
    <location>
        <begin position="168"/>
        <end position="213"/>
    </location>
</feature>
<evidence type="ECO:0000256" key="2">
    <source>
        <dbReference type="ARBA" id="ARBA00010028"/>
    </source>
</evidence>
<evidence type="ECO:0000256" key="1">
    <source>
        <dbReference type="ARBA" id="ARBA00004123"/>
    </source>
</evidence>
<proteinExistence type="inferred from homology"/>
<dbReference type="AlphaFoldDB" id="J8Q7T8"/>
<evidence type="ECO:0000256" key="10">
    <source>
        <dbReference type="SAM" id="MobiDB-lite"/>
    </source>
</evidence>
<dbReference type="EMBL" id="ALIE01000088">
    <property type="protein sequence ID" value="EJS43634.1"/>
    <property type="molecule type" value="Genomic_DNA"/>
</dbReference>
<feature type="region of interest" description="Disordered" evidence="10">
    <location>
        <begin position="30"/>
        <end position="68"/>
    </location>
</feature>
<dbReference type="GO" id="GO:0000398">
    <property type="term" value="P:mRNA splicing, via spliceosome"/>
    <property type="evidence" value="ECO:0007669"/>
    <property type="project" value="UniProtKB-UniRule"/>
</dbReference>
<evidence type="ECO:0000256" key="5">
    <source>
        <dbReference type="ARBA" id="ARBA00022728"/>
    </source>
</evidence>
<comment type="subunit">
    <text evidence="8">May be part of a spliceosome complex.</text>
</comment>
<feature type="compositionally biased region" description="Basic and acidic residues" evidence="10">
    <location>
        <begin position="168"/>
        <end position="182"/>
    </location>
</feature>
<comment type="subcellular location">
    <subcellularLocation>
        <location evidence="1 8">Nucleus</location>
    </subcellularLocation>
</comment>
<protein>
    <recommendedName>
        <fullName evidence="3 8">Pre-mRNA-splicing factor SYF2</fullName>
    </recommendedName>
</protein>
<keyword evidence="4 8" id="KW-0507">mRNA processing</keyword>
<keyword evidence="9" id="KW-0175">Coiled coil</keyword>
<name>J8Q7T8_SACAR</name>
<evidence type="ECO:0000256" key="4">
    <source>
        <dbReference type="ARBA" id="ARBA00022664"/>
    </source>
</evidence>
<comment type="caution">
    <text evidence="11">The sequence shown here is derived from an EMBL/GenBank/DDBJ whole genome shotgun (WGS) entry which is preliminary data.</text>
</comment>
<dbReference type="HOGENOM" id="CLU_114239_0_0_1"/>
<evidence type="ECO:0000256" key="9">
    <source>
        <dbReference type="SAM" id="Coils"/>
    </source>
</evidence>
<keyword evidence="6 8" id="KW-0508">mRNA splicing</keyword>
<feature type="coiled-coil region" evidence="9">
    <location>
        <begin position="3"/>
        <end position="30"/>
    </location>
</feature>
<evidence type="ECO:0000256" key="8">
    <source>
        <dbReference type="RuleBase" id="RU367148"/>
    </source>
</evidence>
<dbReference type="GO" id="GO:0005681">
    <property type="term" value="C:spliceosomal complex"/>
    <property type="evidence" value="ECO:0007669"/>
    <property type="project" value="UniProtKB-KW"/>
</dbReference>
<organism evidence="11 12">
    <name type="scientific">Saccharomyces arboricola (strain H-6 / AS 2.3317 / CBS 10644)</name>
    <name type="common">Yeast</name>
    <dbReference type="NCBI Taxonomy" id="1160507"/>
    <lineage>
        <taxon>Eukaryota</taxon>
        <taxon>Fungi</taxon>
        <taxon>Dikarya</taxon>
        <taxon>Ascomycota</taxon>
        <taxon>Saccharomycotina</taxon>
        <taxon>Saccharomycetes</taxon>
        <taxon>Saccharomycetales</taxon>
        <taxon>Saccharomycetaceae</taxon>
        <taxon>Saccharomyces</taxon>
    </lineage>
</organism>
<evidence type="ECO:0000256" key="7">
    <source>
        <dbReference type="ARBA" id="ARBA00023242"/>
    </source>
</evidence>
<evidence type="ECO:0000313" key="11">
    <source>
        <dbReference type="EMBL" id="EJS43634.1"/>
    </source>
</evidence>
<evidence type="ECO:0000256" key="6">
    <source>
        <dbReference type="ARBA" id="ARBA00023187"/>
    </source>
</evidence>
<feature type="region of interest" description="Disordered" evidence="10">
    <location>
        <begin position="79"/>
        <end position="98"/>
    </location>
</feature>
<dbReference type="Pfam" id="PF08231">
    <property type="entry name" value="SYF2"/>
    <property type="match status" value="1"/>
</dbReference>
<keyword evidence="7 8" id="KW-0539">Nucleus</keyword>
<feature type="compositionally biased region" description="Basic and acidic residues" evidence="10">
    <location>
        <begin position="194"/>
        <end position="213"/>
    </location>
</feature>
<accession>J8Q7T8</accession>
<keyword evidence="5 8" id="KW-0747">Spliceosome</keyword>
<feature type="compositionally biased region" description="Polar residues" evidence="10">
    <location>
        <begin position="86"/>
        <end position="98"/>
    </location>
</feature>
<dbReference type="InterPro" id="IPR013260">
    <property type="entry name" value="mRNA_splic_SYF2"/>
</dbReference>
<dbReference type="OrthoDB" id="199717at2759"/>
<gene>
    <name evidence="11" type="ORF">SU7_1278</name>
</gene>
<evidence type="ECO:0000313" key="12">
    <source>
        <dbReference type="Proteomes" id="UP000006968"/>
    </source>
</evidence>
<sequence>MDLVKLDQKLKELRRNRVNVSIKNRKLADRELQEAGSSRKPKVYSMDDVNDRDESVSDTEDSDKNKAFHYTVQEYDTWEKKRKQSKIGQSQRSGNSYDQLAKLSYEKTLRNLATQSFNKHEISVRDEDNENLTRKGRNNKIQKDAKTGKIRVVDDDALVNKLASTLESESKKRYESRKRQMEGADTPFGVESFINDKNKQFNEKLSRESKGPE</sequence>
<feature type="compositionally biased region" description="Acidic residues" evidence="10">
    <location>
        <begin position="48"/>
        <end position="61"/>
    </location>
</feature>
<evidence type="ECO:0000256" key="3">
    <source>
        <dbReference type="ARBA" id="ARBA00014745"/>
    </source>
</evidence>
<comment type="function">
    <text evidence="8">Involved in pre-mRNA splicing.</text>
</comment>
<keyword evidence="12" id="KW-1185">Reference proteome</keyword>